<gene>
    <name evidence="2" type="ORF">SCLCIDRAFT_16687</name>
</gene>
<feature type="compositionally biased region" description="Polar residues" evidence="1">
    <location>
        <begin position="99"/>
        <end position="109"/>
    </location>
</feature>
<sequence length="177" mass="18674">MISSTFGLFTRKPTAEDAPESTRSARPGSSEVHLLTPTLSMISLPASAGGVEGDGDSSPASYIPATPSPPLPAADAKQLYDLMLTIPAKTLHAYTRASLTHPSNTTSPPAESCAVDSLTAVPPPSPETVSKLQRFFVTLPLPPLLHCNKEKDNACRVPHDDESALVSRVPGVEYETL</sequence>
<evidence type="ECO:0000313" key="3">
    <source>
        <dbReference type="Proteomes" id="UP000053989"/>
    </source>
</evidence>
<dbReference type="OrthoDB" id="3245731at2759"/>
<dbReference type="AlphaFoldDB" id="A0A0C3DRG1"/>
<dbReference type="HOGENOM" id="CLU_1518734_0_0_1"/>
<accession>A0A0C3DRG1</accession>
<dbReference type="InParanoid" id="A0A0C3DRG1"/>
<feature type="region of interest" description="Disordered" evidence="1">
    <location>
        <begin position="1"/>
        <end position="69"/>
    </location>
</feature>
<feature type="region of interest" description="Disordered" evidence="1">
    <location>
        <begin position="99"/>
        <end position="118"/>
    </location>
</feature>
<evidence type="ECO:0000256" key="1">
    <source>
        <dbReference type="SAM" id="MobiDB-lite"/>
    </source>
</evidence>
<dbReference type="Proteomes" id="UP000053989">
    <property type="component" value="Unassembled WGS sequence"/>
</dbReference>
<organism evidence="2 3">
    <name type="scientific">Scleroderma citrinum Foug A</name>
    <dbReference type="NCBI Taxonomy" id="1036808"/>
    <lineage>
        <taxon>Eukaryota</taxon>
        <taxon>Fungi</taxon>
        <taxon>Dikarya</taxon>
        <taxon>Basidiomycota</taxon>
        <taxon>Agaricomycotina</taxon>
        <taxon>Agaricomycetes</taxon>
        <taxon>Agaricomycetidae</taxon>
        <taxon>Boletales</taxon>
        <taxon>Sclerodermatineae</taxon>
        <taxon>Sclerodermataceae</taxon>
        <taxon>Scleroderma</taxon>
    </lineage>
</organism>
<dbReference type="EMBL" id="KN822081">
    <property type="protein sequence ID" value="KIM58804.1"/>
    <property type="molecule type" value="Genomic_DNA"/>
</dbReference>
<reference evidence="2 3" key="1">
    <citation type="submission" date="2014-04" db="EMBL/GenBank/DDBJ databases">
        <authorList>
            <consortium name="DOE Joint Genome Institute"/>
            <person name="Kuo A."/>
            <person name="Kohler A."/>
            <person name="Nagy L.G."/>
            <person name="Floudas D."/>
            <person name="Copeland A."/>
            <person name="Barry K.W."/>
            <person name="Cichocki N."/>
            <person name="Veneault-Fourrey C."/>
            <person name="LaButti K."/>
            <person name="Lindquist E.A."/>
            <person name="Lipzen A."/>
            <person name="Lundell T."/>
            <person name="Morin E."/>
            <person name="Murat C."/>
            <person name="Sun H."/>
            <person name="Tunlid A."/>
            <person name="Henrissat B."/>
            <person name="Grigoriev I.V."/>
            <person name="Hibbett D.S."/>
            <person name="Martin F."/>
            <person name="Nordberg H.P."/>
            <person name="Cantor M.N."/>
            <person name="Hua S.X."/>
        </authorList>
    </citation>
    <scope>NUCLEOTIDE SEQUENCE [LARGE SCALE GENOMIC DNA]</scope>
    <source>
        <strain evidence="2 3">Foug A</strain>
    </source>
</reference>
<keyword evidence="3" id="KW-1185">Reference proteome</keyword>
<evidence type="ECO:0000313" key="2">
    <source>
        <dbReference type="EMBL" id="KIM58804.1"/>
    </source>
</evidence>
<protein>
    <submittedName>
        <fullName evidence="2">Uncharacterized protein</fullName>
    </submittedName>
</protein>
<name>A0A0C3DRG1_9AGAM</name>
<proteinExistence type="predicted"/>
<reference evidence="3" key="2">
    <citation type="submission" date="2015-01" db="EMBL/GenBank/DDBJ databases">
        <title>Evolutionary Origins and Diversification of the Mycorrhizal Mutualists.</title>
        <authorList>
            <consortium name="DOE Joint Genome Institute"/>
            <consortium name="Mycorrhizal Genomics Consortium"/>
            <person name="Kohler A."/>
            <person name="Kuo A."/>
            <person name="Nagy L.G."/>
            <person name="Floudas D."/>
            <person name="Copeland A."/>
            <person name="Barry K.W."/>
            <person name="Cichocki N."/>
            <person name="Veneault-Fourrey C."/>
            <person name="LaButti K."/>
            <person name="Lindquist E.A."/>
            <person name="Lipzen A."/>
            <person name="Lundell T."/>
            <person name="Morin E."/>
            <person name="Murat C."/>
            <person name="Riley R."/>
            <person name="Ohm R."/>
            <person name="Sun H."/>
            <person name="Tunlid A."/>
            <person name="Henrissat B."/>
            <person name="Grigoriev I.V."/>
            <person name="Hibbett D.S."/>
            <person name="Martin F."/>
        </authorList>
    </citation>
    <scope>NUCLEOTIDE SEQUENCE [LARGE SCALE GENOMIC DNA]</scope>
    <source>
        <strain evidence="3">Foug A</strain>
    </source>
</reference>